<comment type="caution">
    <text evidence="6">The sequence shown here is derived from an EMBL/GenBank/DDBJ whole genome shotgun (WGS) entry which is preliminary data.</text>
</comment>
<sequence>MAEDVGSKIPKVLFPVVGMFLFKGPSTLFREILVSNLHCAMTRKALKTLEPGRQVVDDLYTSTDSAGKDACLRPHKAAMIPADDLYATGRGPIPEATISAIRKDFMGYADEVLKIYCPMWCDNHWFLVIVDLARNRFVYLDSLRSPIARSKRHRLSRRLAIFLDDLLDDRAWHANEDTDKIECSEFEITEPNVTQQLPQSNDCGVFVAQWMIMYHLFYDYDVETFQLVTDYSRMRLAIDMVLKYHNDNRMETIEAALRYWRSFSVTP</sequence>
<dbReference type="GO" id="GO:0006508">
    <property type="term" value="P:proteolysis"/>
    <property type="evidence" value="ECO:0007669"/>
    <property type="project" value="UniProtKB-KW"/>
</dbReference>
<gene>
    <name evidence="6" type="ORF">Ahy_B07g086569</name>
</gene>
<dbReference type="Proteomes" id="UP000289738">
    <property type="component" value="Chromosome B07"/>
</dbReference>
<keyword evidence="2" id="KW-0645">Protease</keyword>
<evidence type="ECO:0000256" key="2">
    <source>
        <dbReference type="ARBA" id="ARBA00022670"/>
    </source>
</evidence>
<dbReference type="GO" id="GO:0005634">
    <property type="term" value="C:nucleus"/>
    <property type="evidence" value="ECO:0007669"/>
    <property type="project" value="TreeGrafter"/>
</dbReference>
<evidence type="ECO:0000256" key="4">
    <source>
        <dbReference type="ARBA" id="ARBA00022807"/>
    </source>
</evidence>
<protein>
    <recommendedName>
        <fullName evidence="5">Ubiquitin-like protease family profile domain-containing protein</fullName>
    </recommendedName>
</protein>
<dbReference type="InterPro" id="IPR038765">
    <property type="entry name" value="Papain-like_cys_pep_sf"/>
</dbReference>
<dbReference type="PANTHER" id="PTHR12606">
    <property type="entry name" value="SENTRIN/SUMO-SPECIFIC PROTEASE"/>
    <property type="match status" value="1"/>
</dbReference>
<dbReference type="PANTHER" id="PTHR12606:SF153">
    <property type="entry name" value="ULP1 PROTEASE FAMILY, CARBOXY-TERMINAL DOMAIN PROTEIN"/>
    <property type="match status" value="1"/>
</dbReference>
<evidence type="ECO:0000313" key="6">
    <source>
        <dbReference type="EMBL" id="RYQ98780.1"/>
    </source>
</evidence>
<evidence type="ECO:0000259" key="5">
    <source>
        <dbReference type="PROSITE" id="PS50600"/>
    </source>
</evidence>
<dbReference type="InterPro" id="IPR003653">
    <property type="entry name" value="Peptidase_C48_C"/>
</dbReference>
<dbReference type="Pfam" id="PF02902">
    <property type="entry name" value="Peptidase_C48"/>
    <property type="match status" value="1"/>
</dbReference>
<dbReference type="PROSITE" id="PS50600">
    <property type="entry name" value="ULP_PROTEASE"/>
    <property type="match status" value="1"/>
</dbReference>
<dbReference type="EMBL" id="SDMP01000017">
    <property type="protein sequence ID" value="RYQ98780.1"/>
    <property type="molecule type" value="Genomic_DNA"/>
</dbReference>
<dbReference type="GO" id="GO:0016929">
    <property type="term" value="F:deSUMOylase activity"/>
    <property type="evidence" value="ECO:0007669"/>
    <property type="project" value="TreeGrafter"/>
</dbReference>
<keyword evidence="4" id="KW-0788">Thiol protease</keyword>
<accession>A0A444Y9Z4</accession>
<evidence type="ECO:0000313" key="7">
    <source>
        <dbReference type="Proteomes" id="UP000289738"/>
    </source>
</evidence>
<dbReference type="AlphaFoldDB" id="A0A444Y9Z4"/>
<name>A0A444Y9Z4_ARAHY</name>
<feature type="domain" description="Ubiquitin-like protease family profile" evidence="5">
    <location>
        <begin position="1"/>
        <end position="214"/>
    </location>
</feature>
<organism evidence="6 7">
    <name type="scientific">Arachis hypogaea</name>
    <name type="common">Peanut</name>
    <dbReference type="NCBI Taxonomy" id="3818"/>
    <lineage>
        <taxon>Eukaryota</taxon>
        <taxon>Viridiplantae</taxon>
        <taxon>Streptophyta</taxon>
        <taxon>Embryophyta</taxon>
        <taxon>Tracheophyta</taxon>
        <taxon>Spermatophyta</taxon>
        <taxon>Magnoliopsida</taxon>
        <taxon>eudicotyledons</taxon>
        <taxon>Gunneridae</taxon>
        <taxon>Pentapetalae</taxon>
        <taxon>rosids</taxon>
        <taxon>fabids</taxon>
        <taxon>Fabales</taxon>
        <taxon>Fabaceae</taxon>
        <taxon>Papilionoideae</taxon>
        <taxon>50 kb inversion clade</taxon>
        <taxon>dalbergioids sensu lato</taxon>
        <taxon>Dalbergieae</taxon>
        <taxon>Pterocarpus clade</taxon>
        <taxon>Arachis</taxon>
    </lineage>
</organism>
<reference evidence="6 7" key="1">
    <citation type="submission" date="2019-01" db="EMBL/GenBank/DDBJ databases">
        <title>Sequencing of cultivated peanut Arachis hypogaea provides insights into genome evolution and oil improvement.</title>
        <authorList>
            <person name="Chen X."/>
        </authorList>
    </citation>
    <scope>NUCLEOTIDE SEQUENCE [LARGE SCALE GENOMIC DNA]</scope>
    <source>
        <strain evidence="7">cv. Fuhuasheng</strain>
        <tissue evidence="6">Leaves</tissue>
    </source>
</reference>
<keyword evidence="3" id="KW-0378">Hydrolase</keyword>
<evidence type="ECO:0000256" key="1">
    <source>
        <dbReference type="ARBA" id="ARBA00005234"/>
    </source>
</evidence>
<comment type="similarity">
    <text evidence="1">Belongs to the peptidase C48 family.</text>
</comment>
<proteinExistence type="inferred from homology"/>
<dbReference type="GO" id="GO:0016926">
    <property type="term" value="P:protein desumoylation"/>
    <property type="evidence" value="ECO:0007669"/>
    <property type="project" value="TreeGrafter"/>
</dbReference>
<dbReference type="Gene3D" id="3.40.395.10">
    <property type="entry name" value="Adenoviral Proteinase, Chain A"/>
    <property type="match status" value="1"/>
</dbReference>
<keyword evidence="7" id="KW-1185">Reference proteome</keyword>
<dbReference type="SUPFAM" id="SSF54001">
    <property type="entry name" value="Cysteine proteinases"/>
    <property type="match status" value="1"/>
</dbReference>
<evidence type="ECO:0000256" key="3">
    <source>
        <dbReference type="ARBA" id="ARBA00022801"/>
    </source>
</evidence>